<evidence type="ECO:0000313" key="3">
    <source>
        <dbReference type="Proteomes" id="UP000249986"/>
    </source>
</evidence>
<proteinExistence type="predicted"/>
<protein>
    <submittedName>
        <fullName evidence="2">Uncharacterized protein</fullName>
    </submittedName>
</protein>
<feature type="transmembrane region" description="Helical" evidence="1">
    <location>
        <begin position="15"/>
        <end position="32"/>
    </location>
</feature>
<reference evidence="2 3" key="1">
    <citation type="submission" date="2018-06" db="EMBL/GenBank/DDBJ databases">
        <authorList>
            <consortium name="Pathogen Informatics"/>
            <person name="Doyle S."/>
        </authorList>
    </citation>
    <scope>NUCLEOTIDE SEQUENCE [LARGE SCALE GENOMIC DNA]</scope>
    <source>
        <strain evidence="2 3">NCTC10719</strain>
    </source>
</reference>
<keyword evidence="1" id="KW-1133">Transmembrane helix</keyword>
<organism evidence="2 3">
    <name type="scientific">Clostridium perfringens</name>
    <dbReference type="NCBI Taxonomy" id="1502"/>
    <lineage>
        <taxon>Bacteria</taxon>
        <taxon>Bacillati</taxon>
        <taxon>Bacillota</taxon>
        <taxon>Clostridia</taxon>
        <taxon>Eubacteriales</taxon>
        <taxon>Clostridiaceae</taxon>
        <taxon>Clostridium</taxon>
    </lineage>
</organism>
<keyword evidence="1" id="KW-0472">Membrane</keyword>
<dbReference type="AlphaFoldDB" id="A0A2X2YAG7"/>
<dbReference type="Proteomes" id="UP000249986">
    <property type="component" value="Unassembled WGS sequence"/>
</dbReference>
<dbReference type="RefSeq" id="WP_111926374.1">
    <property type="nucleotide sequence ID" value="NZ_UAWG01000009.1"/>
</dbReference>
<evidence type="ECO:0000256" key="1">
    <source>
        <dbReference type="SAM" id="Phobius"/>
    </source>
</evidence>
<gene>
    <name evidence="2" type="ORF">NCTC10719_01466</name>
</gene>
<sequence length="207" mass="23440">MEGSKPKNSKKNRKIIISIVVIILIVVGIIGYKINKESQYKKEIIDTSSQMISLAADCEKVINNYTKLWGGKIESSSSWTRGYIAQSIGIDPNNFIANTSPLKFDDKALSFNDVLGCYMEYNNNTGINSELNDRMKTIDDEMKELNNPNDKYRSAYDSLLKMYQSLSSFEKDAISPNGSLNSYKNEINKLDNEIVSNYNVFKTQLPN</sequence>
<accession>A0A2X2YAG7</accession>
<dbReference type="EMBL" id="UAWG01000009">
    <property type="protein sequence ID" value="SQB59923.1"/>
    <property type="molecule type" value="Genomic_DNA"/>
</dbReference>
<keyword evidence="1" id="KW-0812">Transmembrane</keyword>
<name>A0A2X2YAG7_CLOPF</name>
<evidence type="ECO:0000313" key="2">
    <source>
        <dbReference type="EMBL" id="SQB59923.1"/>
    </source>
</evidence>